<keyword evidence="3" id="KW-1185">Reference proteome</keyword>
<dbReference type="InterPro" id="IPR008972">
    <property type="entry name" value="Cupredoxin"/>
</dbReference>
<organism evidence="2 3">
    <name type="scientific">Brassica carinata</name>
    <name type="common">Ethiopian mustard</name>
    <name type="synonym">Abyssinian cabbage</name>
    <dbReference type="NCBI Taxonomy" id="52824"/>
    <lineage>
        <taxon>Eukaryota</taxon>
        <taxon>Viridiplantae</taxon>
        <taxon>Streptophyta</taxon>
        <taxon>Embryophyta</taxon>
        <taxon>Tracheophyta</taxon>
        <taxon>Spermatophyta</taxon>
        <taxon>Magnoliopsida</taxon>
        <taxon>eudicotyledons</taxon>
        <taxon>Gunneridae</taxon>
        <taxon>Pentapetalae</taxon>
        <taxon>rosids</taxon>
        <taxon>malvids</taxon>
        <taxon>Brassicales</taxon>
        <taxon>Brassicaceae</taxon>
        <taxon>Brassiceae</taxon>
        <taxon>Brassica</taxon>
    </lineage>
</organism>
<evidence type="ECO:0000256" key="1">
    <source>
        <dbReference type="SAM" id="SignalP"/>
    </source>
</evidence>
<evidence type="ECO:0008006" key="4">
    <source>
        <dbReference type="Google" id="ProtNLM"/>
    </source>
</evidence>
<name>A0A8X7Q3E7_BRACI</name>
<gene>
    <name evidence="2" type="ORF">Bca52824_070153</name>
</gene>
<dbReference type="OrthoDB" id="2015640at2759"/>
<sequence length="65" mass="7437">MAFLRTNSLCFFLFTVLLSFSTFFTDARRFEVGGSGAWVPNPPENYGSWAGKSRFLVHDTLCMYK</sequence>
<accession>A0A8X7Q3E7</accession>
<reference evidence="2 3" key="1">
    <citation type="submission" date="2020-02" db="EMBL/GenBank/DDBJ databases">
        <authorList>
            <person name="Ma Q."/>
            <person name="Huang Y."/>
            <person name="Song X."/>
            <person name="Pei D."/>
        </authorList>
    </citation>
    <scope>NUCLEOTIDE SEQUENCE [LARGE SCALE GENOMIC DNA]</scope>
    <source>
        <strain evidence="2">Sxm20200214</strain>
        <tissue evidence="2">Leaf</tissue>
    </source>
</reference>
<dbReference type="EMBL" id="JAAMPC010000014">
    <property type="protein sequence ID" value="KAG2263074.1"/>
    <property type="molecule type" value="Genomic_DNA"/>
</dbReference>
<protein>
    <recommendedName>
        <fullName evidence="4">Phytocyanin domain-containing protein</fullName>
    </recommendedName>
</protein>
<evidence type="ECO:0000313" key="2">
    <source>
        <dbReference type="EMBL" id="KAG2263074.1"/>
    </source>
</evidence>
<dbReference type="SUPFAM" id="SSF49503">
    <property type="entry name" value="Cupredoxins"/>
    <property type="match status" value="1"/>
</dbReference>
<feature type="chain" id="PRO_5036504344" description="Phytocyanin domain-containing protein" evidence="1">
    <location>
        <begin position="28"/>
        <end position="65"/>
    </location>
</feature>
<feature type="signal peptide" evidence="1">
    <location>
        <begin position="1"/>
        <end position="27"/>
    </location>
</feature>
<dbReference type="Proteomes" id="UP000886595">
    <property type="component" value="Unassembled WGS sequence"/>
</dbReference>
<proteinExistence type="predicted"/>
<evidence type="ECO:0000313" key="3">
    <source>
        <dbReference type="Proteomes" id="UP000886595"/>
    </source>
</evidence>
<comment type="caution">
    <text evidence="2">The sequence shown here is derived from an EMBL/GenBank/DDBJ whole genome shotgun (WGS) entry which is preliminary data.</text>
</comment>
<dbReference type="AlphaFoldDB" id="A0A8X7Q3E7"/>
<dbReference type="Gene3D" id="2.60.40.420">
    <property type="entry name" value="Cupredoxins - blue copper proteins"/>
    <property type="match status" value="1"/>
</dbReference>
<keyword evidence="1" id="KW-0732">Signal</keyword>